<comment type="subcellular location">
    <subcellularLocation>
        <location evidence="2">Cytoplasm</location>
    </subcellularLocation>
    <subcellularLocation>
        <location evidence="1">Nucleus</location>
    </subcellularLocation>
</comment>
<dbReference type="PROSITE" id="PS00636">
    <property type="entry name" value="DNAJ_1"/>
    <property type="match status" value="1"/>
</dbReference>
<dbReference type="PRINTS" id="PR00625">
    <property type="entry name" value="JDOMAIN"/>
</dbReference>
<keyword evidence="5" id="KW-0539">Nucleus</keyword>
<dbReference type="OrthoDB" id="436519at2759"/>
<dbReference type="AlphaFoldDB" id="A0A9W9SLP5"/>
<dbReference type="GO" id="GO:0000390">
    <property type="term" value="P:spliceosomal complex disassembly"/>
    <property type="evidence" value="ECO:0007669"/>
    <property type="project" value="TreeGrafter"/>
</dbReference>
<dbReference type="InterPro" id="IPR052094">
    <property type="entry name" value="Pre-mRNA-splicing_ERAD"/>
</dbReference>
<evidence type="ECO:0000313" key="8">
    <source>
        <dbReference type="EMBL" id="KAJ5380866.1"/>
    </source>
</evidence>
<feature type="region of interest" description="Disordered" evidence="6">
    <location>
        <begin position="79"/>
        <end position="112"/>
    </location>
</feature>
<keyword evidence="4" id="KW-0143">Chaperone</keyword>
<evidence type="ECO:0000256" key="2">
    <source>
        <dbReference type="ARBA" id="ARBA00004496"/>
    </source>
</evidence>
<evidence type="ECO:0000256" key="3">
    <source>
        <dbReference type="ARBA" id="ARBA00022490"/>
    </source>
</evidence>
<dbReference type="SMART" id="SM00271">
    <property type="entry name" value="DnaJ"/>
    <property type="match status" value="1"/>
</dbReference>
<dbReference type="SUPFAM" id="SSF46565">
    <property type="entry name" value="Chaperone J-domain"/>
    <property type="match status" value="1"/>
</dbReference>
<dbReference type="GO" id="GO:0005681">
    <property type="term" value="C:spliceosomal complex"/>
    <property type="evidence" value="ECO:0007669"/>
    <property type="project" value="TreeGrafter"/>
</dbReference>
<protein>
    <recommendedName>
        <fullName evidence="7">J domain-containing protein</fullName>
    </recommendedName>
</protein>
<reference evidence="8" key="2">
    <citation type="journal article" date="2023" name="IMA Fungus">
        <title>Comparative genomic study of the Penicillium genus elucidates a diverse pangenome and 15 lateral gene transfer events.</title>
        <authorList>
            <person name="Petersen C."/>
            <person name="Sorensen T."/>
            <person name="Nielsen M.R."/>
            <person name="Sondergaard T.E."/>
            <person name="Sorensen J.L."/>
            <person name="Fitzpatrick D.A."/>
            <person name="Frisvad J.C."/>
            <person name="Nielsen K.L."/>
        </authorList>
    </citation>
    <scope>NUCLEOTIDE SEQUENCE</scope>
    <source>
        <strain evidence="8">IBT 29864</strain>
    </source>
</reference>
<feature type="compositionally biased region" description="Basic and acidic residues" evidence="6">
    <location>
        <begin position="94"/>
        <end position="109"/>
    </location>
</feature>
<evidence type="ECO:0000256" key="5">
    <source>
        <dbReference type="ARBA" id="ARBA00023242"/>
    </source>
</evidence>
<dbReference type="InterPro" id="IPR018253">
    <property type="entry name" value="DnaJ_domain_CS"/>
</dbReference>
<gene>
    <name evidence="8" type="ORF">N7496_003294</name>
</gene>
<dbReference type="PANTHER" id="PTHR44313:SF1">
    <property type="entry name" value="DNAJ HOMOLOG SUBFAMILY C MEMBER 17"/>
    <property type="match status" value="1"/>
</dbReference>
<dbReference type="Proteomes" id="UP001147782">
    <property type="component" value="Unassembled WGS sequence"/>
</dbReference>
<evidence type="ECO:0000256" key="6">
    <source>
        <dbReference type="SAM" id="MobiDB-lite"/>
    </source>
</evidence>
<dbReference type="EMBL" id="JAPZBS010000002">
    <property type="protein sequence ID" value="KAJ5380866.1"/>
    <property type="molecule type" value="Genomic_DNA"/>
</dbReference>
<evidence type="ECO:0000313" key="9">
    <source>
        <dbReference type="Proteomes" id="UP001147782"/>
    </source>
</evidence>
<feature type="compositionally biased region" description="Polar residues" evidence="6">
    <location>
        <begin position="81"/>
        <end position="93"/>
    </location>
</feature>
<name>A0A9W9SLP5_9EURO</name>
<keyword evidence="9" id="KW-1185">Reference proteome</keyword>
<dbReference type="PROSITE" id="PS50076">
    <property type="entry name" value="DNAJ_2"/>
    <property type="match status" value="1"/>
</dbReference>
<evidence type="ECO:0000256" key="1">
    <source>
        <dbReference type="ARBA" id="ARBA00004123"/>
    </source>
</evidence>
<keyword evidence="3" id="KW-0963">Cytoplasm</keyword>
<accession>A0A9W9SLP5</accession>
<dbReference type="PANTHER" id="PTHR44313">
    <property type="entry name" value="DNAJ HOMOLOG SUBFAMILY C MEMBER 17"/>
    <property type="match status" value="1"/>
</dbReference>
<organism evidence="8 9">
    <name type="scientific">Penicillium cataractarum</name>
    <dbReference type="NCBI Taxonomy" id="2100454"/>
    <lineage>
        <taxon>Eukaryota</taxon>
        <taxon>Fungi</taxon>
        <taxon>Dikarya</taxon>
        <taxon>Ascomycota</taxon>
        <taxon>Pezizomycotina</taxon>
        <taxon>Eurotiomycetes</taxon>
        <taxon>Eurotiomycetidae</taxon>
        <taxon>Eurotiales</taxon>
        <taxon>Aspergillaceae</taxon>
        <taxon>Penicillium</taxon>
    </lineage>
</organism>
<sequence>MASTTQEPDYYEVLQVSRDADTKTIASSYKRLALTTHPDKNRANNAKAAFQLINEAYSTLIDPATRQAYDAKYHAFKHTTARPSASHSNGQTSDDNRGKSSMEDLESKLRQCQSDARIAERHLSVAREKKMKLQTEISRLNNEVRTMEQDKASTGQVMWDYMTSFLPGGVARLEQQKQEQDRLYREKLAARRIKEAEASKIESEIRRRKEEARKLFHETYLRDWAKKMAERENLNRAQAQQRTQYSSQTISLLDGNSSLCFQVSCV</sequence>
<dbReference type="InterPro" id="IPR001623">
    <property type="entry name" value="DnaJ_domain"/>
</dbReference>
<dbReference type="InterPro" id="IPR036869">
    <property type="entry name" value="J_dom_sf"/>
</dbReference>
<reference evidence="8" key="1">
    <citation type="submission" date="2022-11" db="EMBL/GenBank/DDBJ databases">
        <authorList>
            <person name="Petersen C."/>
        </authorList>
    </citation>
    <scope>NUCLEOTIDE SEQUENCE</scope>
    <source>
        <strain evidence="8">IBT 29864</strain>
    </source>
</reference>
<comment type="caution">
    <text evidence="8">The sequence shown here is derived from an EMBL/GenBank/DDBJ whole genome shotgun (WGS) entry which is preliminary data.</text>
</comment>
<evidence type="ECO:0000259" key="7">
    <source>
        <dbReference type="PROSITE" id="PS50076"/>
    </source>
</evidence>
<evidence type="ECO:0000256" key="4">
    <source>
        <dbReference type="ARBA" id="ARBA00023186"/>
    </source>
</evidence>
<dbReference type="CDD" id="cd06257">
    <property type="entry name" value="DnaJ"/>
    <property type="match status" value="1"/>
</dbReference>
<dbReference type="GeneID" id="81435402"/>
<dbReference type="GO" id="GO:0005737">
    <property type="term" value="C:cytoplasm"/>
    <property type="evidence" value="ECO:0007669"/>
    <property type="project" value="UniProtKB-SubCell"/>
</dbReference>
<dbReference type="Gene3D" id="1.10.287.110">
    <property type="entry name" value="DnaJ domain"/>
    <property type="match status" value="1"/>
</dbReference>
<dbReference type="Pfam" id="PF00226">
    <property type="entry name" value="DnaJ"/>
    <property type="match status" value="1"/>
</dbReference>
<proteinExistence type="predicted"/>
<dbReference type="RefSeq" id="XP_056558437.1">
    <property type="nucleotide sequence ID" value="XM_056696225.1"/>
</dbReference>
<feature type="domain" description="J" evidence="7">
    <location>
        <begin position="9"/>
        <end position="73"/>
    </location>
</feature>